<evidence type="ECO:0000256" key="4">
    <source>
        <dbReference type="SAM" id="SignalP"/>
    </source>
</evidence>
<dbReference type="GO" id="GO:0043190">
    <property type="term" value="C:ATP-binding cassette (ABC) transporter complex"/>
    <property type="evidence" value="ECO:0007669"/>
    <property type="project" value="InterPro"/>
</dbReference>
<name>K9ZZR6_DEIPD</name>
<reference evidence="7" key="1">
    <citation type="submission" date="2012-03" db="EMBL/GenBank/DDBJ databases">
        <title>Complete sequence of chromosome of Deinococcus peraridilitoris DSM 19664.</title>
        <authorList>
            <person name="Lucas S."/>
            <person name="Copeland A."/>
            <person name="Lapidus A."/>
            <person name="Glavina del Rio T."/>
            <person name="Dalin E."/>
            <person name="Tice H."/>
            <person name="Bruce D."/>
            <person name="Goodwin L."/>
            <person name="Pitluck S."/>
            <person name="Peters L."/>
            <person name="Mikhailova N."/>
            <person name="Lu M."/>
            <person name="Kyrpides N."/>
            <person name="Mavromatis K."/>
            <person name="Ivanova N."/>
            <person name="Brettin T."/>
            <person name="Detter J.C."/>
            <person name="Han C."/>
            <person name="Larimer F."/>
            <person name="Land M."/>
            <person name="Hauser L."/>
            <person name="Markowitz V."/>
            <person name="Cheng J.-F."/>
            <person name="Hugenholtz P."/>
            <person name="Woyke T."/>
            <person name="Wu D."/>
            <person name="Pukall R."/>
            <person name="Steenblock K."/>
            <person name="Brambilla E."/>
            <person name="Klenk H.-P."/>
            <person name="Eisen J.A."/>
        </authorList>
    </citation>
    <scope>NUCLEOTIDE SEQUENCE [LARGE SCALE GENOMIC DNA]</scope>
    <source>
        <strain evidence="7">DSM 19664 / LMG 22246 / CIP 109416 / KR-200</strain>
    </source>
</reference>
<dbReference type="Pfam" id="PF00496">
    <property type="entry name" value="SBP_bac_5"/>
    <property type="match status" value="1"/>
</dbReference>
<evidence type="ECO:0000259" key="5">
    <source>
        <dbReference type="Pfam" id="PF00496"/>
    </source>
</evidence>
<dbReference type="eggNOG" id="COG0747">
    <property type="taxonomic scope" value="Bacteria"/>
</dbReference>
<dbReference type="Gene3D" id="3.40.190.10">
    <property type="entry name" value="Periplasmic binding protein-like II"/>
    <property type="match status" value="1"/>
</dbReference>
<accession>K9ZZR6</accession>
<comment type="similarity">
    <text evidence="1">Belongs to the bacterial solute-binding protein 5 family.</text>
</comment>
<dbReference type="Gene3D" id="3.90.76.10">
    <property type="entry name" value="Dipeptide-binding Protein, Domain 1"/>
    <property type="match status" value="1"/>
</dbReference>
<dbReference type="PATRIC" id="fig|937777.3.peg.1126"/>
<dbReference type="PIRSF" id="PIRSF002741">
    <property type="entry name" value="MppA"/>
    <property type="match status" value="1"/>
</dbReference>
<feature type="signal peptide" evidence="4">
    <location>
        <begin position="1"/>
        <end position="17"/>
    </location>
</feature>
<dbReference type="GO" id="GO:1904680">
    <property type="term" value="F:peptide transmembrane transporter activity"/>
    <property type="evidence" value="ECO:0007669"/>
    <property type="project" value="TreeGrafter"/>
</dbReference>
<evidence type="ECO:0000313" key="6">
    <source>
        <dbReference type="EMBL" id="AFZ66684.1"/>
    </source>
</evidence>
<dbReference type="InterPro" id="IPR030678">
    <property type="entry name" value="Peptide/Ni-bd"/>
</dbReference>
<dbReference type="HOGENOM" id="CLU_017028_8_6_0"/>
<dbReference type="CDD" id="cd08513">
    <property type="entry name" value="PBP2_thermophilic_Hb8_like"/>
    <property type="match status" value="1"/>
</dbReference>
<evidence type="ECO:0000313" key="7">
    <source>
        <dbReference type="Proteomes" id="UP000010467"/>
    </source>
</evidence>
<dbReference type="EMBL" id="CP003382">
    <property type="protein sequence ID" value="AFZ66684.1"/>
    <property type="molecule type" value="Genomic_DNA"/>
</dbReference>
<dbReference type="PANTHER" id="PTHR30290">
    <property type="entry name" value="PERIPLASMIC BINDING COMPONENT OF ABC TRANSPORTER"/>
    <property type="match status" value="1"/>
</dbReference>
<dbReference type="GO" id="GO:0042597">
    <property type="term" value="C:periplasmic space"/>
    <property type="evidence" value="ECO:0007669"/>
    <property type="project" value="UniProtKB-ARBA"/>
</dbReference>
<dbReference type="PANTHER" id="PTHR30290:SF9">
    <property type="entry name" value="OLIGOPEPTIDE-BINDING PROTEIN APPA"/>
    <property type="match status" value="1"/>
</dbReference>
<dbReference type="InterPro" id="IPR039424">
    <property type="entry name" value="SBP_5"/>
</dbReference>
<protein>
    <submittedName>
        <fullName evidence="6">ABC-type dipeptide transport system, periplasmic component</fullName>
    </submittedName>
</protein>
<keyword evidence="7" id="KW-1185">Reference proteome</keyword>
<dbReference type="AlphaFoldDB" id="K9ZZR6"/>
<dbReference type="OrthoDB" id="9772924at2"/>
<dbReference type="KEGG" id="dpd:Deipe_1125"/>
<evidence type="ECO:0000256" key="1">
    <source>
        <dbReference type="ARBA" id="ARBA00005695"/>
    </source>
</evidence>
<dbReference type="InterPro" id="IPR000914">
    <property type="entry name" value="SBP_5_dom"/>
</dbReference>
<gene>
    <name evidence="6" type="ordered locus">Deipe_1125</name>
</gene>
<evidence type="ECO:0000256" key="2">
    <source>
        <dbReference type="ARBA" id="ARBA00022448"/>
    </source>
</evidence>
<organism evidence="6 7">
    <name type="scientific">Deinococcus peraridilitoris (strain DSM 19664 / LMG 22246 / CIP 109416 / KR-200)</name>
    <dbReference type="NCBI Taxonomy" id="937777"/>
    <lineage>
        <taxon>Bacteria</taxon>
        <taxon>Thermotogati</taxon>
        <taxon>Deinococcota</taxon>
        <taxon>Deinococci</taxon>
        <taxon>Deinococcales</taxon>
        <taxon>Deinococcaceae</taxon>
        <taxon>Deinococcus</taxon>
    </lineage>
</organism>
<dbReference type="SUPFAM" id="SSF53850">
    <property type="entry name" value="Periplasmic binding protein-like II"/>
    <property type="match status" value="1"/>
</dbReference>
<dbReference type="Proteomes" id="UP000010467">
    <property type="component" value="Chromosome"/>
</dbReference>
<dbReference type="GO" id="GO:0015833">
    <property type="term" value="P:peptide transport"/>
    <property type="evidence" value="ECO:0007669"/>
    <property type="project" value="TreeGrafter"/>
</dbReference>
<dbReference type="RefSeq" id="WP_015234992.1">
    <property type="nucleotide sequence ID" value="NC_019793.1"/>
</dbReference>
<evidence type="ECO:0000256" key="3">
    <source>
        <dbReference type="ARBA" id="ARBA00022729"/>
    </source>
</evidence>
<keyword evidence="2" id="KW-0813">Transport</keyword>
<feature type="domain" description="Solute-binding protein family 5" evidence="5">
    <location>
        <begin position="96"/>
        <end position="487"/>
    </location>
</feature>
<keyword evidence="3 4" id="KW-0732">Signal</keyword>
<dbReference type="Gene3D" id="3.10.105.10">
    <property type="entry name" value="Dipeptide-binding Protein, Domain 3"/>
    <property type="match status" value="1"/>
</dbReference>
<proteinExistence type="inferred from homology"/>
<sequence length="596" mass="66716">MRKIVALSALMLGVALAGPRQNNVIIGASQEPPAIQDYWSTNNLAISSEINGYTTSSLTVKNDAGQLVADLAERVPTAANGDIKTTRQGNRVTSNSVTYRIRPNARWSDGTQITVRDFQFWLEVQNDERVPVPTREPWNTAKITRVNDKTFTVTFTPAYLFADQVGPGYAPAHIMQADWNAFKTATAQMDAKSQGKEINERWQQFLGRHTTATGLPKVSSGAFRLTAWRAGSSMTLVRNPNYWRKPPGDEKNYAQQVIFRFIGDTNTLRVNVLSGQIDALATVGVTFDQGLELQKSEGNRFKTFFVPGGVWEHIDINKFANVQKVKDLNLDDKRIRQALLMSINRDSLVQQLYQGKQPVSHSFVSTLSSLYKQDVQKYPYNPDRAKQLFAAAGWTPGSDGILQKDGKKFQINFTTTAGNRIRERVQQILIAQWKAVGVDVQVANQPASVVFSEDFIQRASEGRWDMFMFAWVQDPALETGNLYSAETQNGDPNIPTSANGYAGQNIGGWNNAEFNGLYKQALQAFEAAPRKTFFDRMQTIWAEEIPTIPLYNRANPYTKATGLVNYTFSASNLYPSWNAYQIGWSQNGAREVNVQR</sequence>
<feature type="chain" id="PRO_5003939484" evidence="4">
    <location>
        <begin position="18"/>
        <end position="596"/>
    </location>
</feature>
<dbReference type="STRING" id="937777.Deipe_1125"/>